<dbReference type="GO" id="GO:0000287">
    <property type="term" value="F:magnesium ion binding"/>
    <property type="evidence" value="ECO:0007669"/>
    <property type="project" value="InterPro"/>
</dbReference>
<dbReference type="AlphaFoldDB" id="A0A9D4Y9R0"/>
<dbReference type="Gene3D" id="1.50.10.130">
    <property type="entry name" value="Terpene synthase, N-terminal domain"/>
    <property type="match status" value="1"/>
</dbReference>
<keyword evidence="6" id="KW-0456">Lyase</keyword>
<feature type="domain" description="Terpene synthase metal-binding" evidence="13">
    <location>
        <begin position="263"/>
        <end position="500"/>
    </location>
</feature>
<evidence type="ECO:0000256" key="1">
    <source>
        <dbReference type="ARBA" id="ARBA00001946"/>
    </source>
</evidence>
<evidence type="ECO:0000256" key="10">
    <source>
        <dbReference type="ARBA" id="ARBA00067061"/>
    </source>
</evidence>
<dbReference type="OrthoDB" id="1877784at2759"/>
<dbReference type="InterPro" id="IPR005630">
    <property type="entry name" value="Terpene_synthase_metal-bd"/>
</dbReference>
<evidence type="ECO:0000256" key="2">
    <source>
        <dbReference type="ARBA" id="ARBA00004470"/>
    </source>
</evidence>
<evidence type="ECO:0000256" key="4">
    <source>
        <dbReference type="ARBA" id="ARBA00022821"/>
    </source>
</evidence>
<evidence type="ECO:0000256" key="9">
    <source>
        <dbReference type="ARBA" id="ARBA00067060"/>
    </source>
</evidence>
<accession>A0A9D4Y9R0</accession>
<comment type="caution">
    <text evidence="14">The sequence shown here is derived from an EMBL/GenBank/DDBJ whole genome shotgun (WGS) entry which is preliminary data.</text>
</comment>
<gene>
    <name evidence="14" type="ORF">KIW84_022127</name>
</gene>
<dbReference type="FunFam" id="1.50.10.130:FF:000001">
    <property type="entry name" value="Isoprene synthase, chloroplastic"/>
    <property type="match status" value="1"/>
</dbReference>
<dbReference type="InterPro" id="IPR036965">
    <property type="entry name" value="Terpene_synth_N_sf"/>
</dbReference>
<proteinExistence type="predicted"/>
<dbReference type="CDD" id="cd00684">
    <property type="entry name" value="Terpene_cyclase_plant_C1"/>
    <property type="match status" value="1"/>
</dbReference>
<evidence type="ECO:0000256" key="5">
    <source>
        <dbReference type="ARBA" id="ARBA00022842"/>
    </source>
</evidence>
<evidence type="ECO:0000256" key="8">
    <source>
        <dbReference type="ARBA" id="ARBA00052932"/>
    </source>
</evidence>
<dbReference type="EC" id="4.2.3.106" evidence="9"/>
<dbReference type="SUPFAM" id="SSF48576">
    <property type="entry name" value="Terpenoid synthases"/>
    <property type="match status" value="1"/>
</dbReference>
<reference evidence="14 15" key="1">
    <citation type="journal article" date="2022" name="Nat. Genet.">
        <title>Improved pea reference genome and pan-genome highlight genomic features and evolutionary characteristics.</title>
        <authorList>
            <person name="Yang T."/>
            <person name="Liu R."/>
            <person name="Luo Y."/>
            <person name="Hu S."/>
            <person name="Wang D."/>
            <person name="Wang C."/>
            <person name="Pandey M.K."/>
            <person name="Ge S."/>
            <person name="Xu Q."/>
            <person name="Li N."/>
            <person name="Li G."/>
            <person name="Huang Y."/>
            <person name="Saxena R.K."/>
            <person name="Ji Y."/>
            <person name="Li M."/>
            <person name="Yan X."/>
            <person name="He Y."/>
            <person name="Liu Y."/>
            <person name="Wang X."/>
            <person name="Xiang C."/>
            <person name="Varshney R.K."/>
            <person name="Ding H."/>
            <person name="Gao S."/>
            <person name="Zong X."/>
        </authorList>
    </citation>
    <scope>NUCLEOTIDE SEQUENCE [LARGE SCALE GENOMIC DNA]</scope>
    <source>
        <strain evidence="14 15">cv. Zhongwan 6</strain>
    </source>
</reference>
<comment type="catalytic activity">
    <reaction evidence="7">
        <text>(2E)-geranyl diphosphate = (E)-beta-ocimene + diphosphate</text>
        <dbReference type="Rhea" id="RHEA:32691"/>
        <dbReference type="ChEBI" id="CHEBI:33019"/>
        <dbReference type="ChEBI" id="CHEBI:58057"/>
        <dbReference type="ChEBI" id="CHEBI:64280"/>
        <dbReference type="EC" id="4.2.3.106"/>
    </reaction>
</comment>
<comment type="cofactor">
    <cofactor evidence="1">
        <name>Mg(2+)</name>
        <dbReference type="ChEBI" id="CHEBI:18420"/>
    </cofactor>
</comment>
<dbReference type="GO" id="GO:0102701">
    <property type="term" value="F:tricyclene synthase activity"/>
    <property type="evidence" value="ECO:0007669"/>
    <property type="project" value="UniProtKB-EC"/>
</dbReference>
<evidence type="ECO:0000259" key="13">
    <source>
        <dbReference type="Pfam" id="PF03936"/>
    </source>
</evidence>
<dbReference type="InterPro" id="IPR044814">
    <property type="entry name" value="Terpene_cyclase_plant_C1"/>
</dbReference>
<name>A0A9D4Y9R0_PEA</name>
<dbReference type="Pfam" id="PF01397">
    <property type="entry name" value="Terpene_synth"/>
    <property type="match status" value="1"/>
</dbReference>
<dbReference type="InterPro" id="IPR034741">
    <property type="entry name" value="Terpene_cyclase-like_1_C"/>
</dbReference>
<evidence type="ECO:0000256" key="6">
    <source>
        <dbReference type="ARBA" id="ARBA00023239"/>
    </source>
</evidence>
<evidence type="ECO:0000259" key="12">
    <source>
        <dbReference type="Pfam" id="PF01397"/>
    </source>
</evidence>
<dbReference type="Gene3D" id="1.10.600.10">
    <property type="entry name" value="Farnesyl Diphosphate Synthase"/>
    <property type="match status" value="1"/>
</dbReference>
<dbReference type="EMBL" id="JAMSHJ010000002">
    <property type="protein sequence ID" value="KAI5435596.1"/>
    <property type="molecule type" value="Genomic_DNA"/>
</dbReference>
<dbReference type="PANTHER" id="PTHR31225">
    <property type="entry name" value="OS04G0344100 PROTEIN-RELATED"/>
    <property type="match status" value="1"/>
</dbReference>
<keyword evidence="3" id="KW-0479">Metal-binding</keyword>
<feature type="domain" description="Terpene synthase N-terminal" evidence="12">
    <location>
        <begin position="27"/>
        <end position="204"/>
    </location>
</feature>
<dbReference type="SFLD" id="SFLDG01019">
    <property type="entry name" value="Terpene_Cyclase_Like_1_C_Termi"/>
    <property type="match status" value="1"/>
</dbReference>
<dbReference type="InterPro" id="IPR050148">
    <property type="entry name" value="Terpene_synthase-like"/>
</dbReference>
<keyword evidence="15" id="KW-1185">Reference proteome</keyword>
<dbReference type="InterPro" id="IPR008930">
    <property type="entry name" value="Terpenoid_cyclase/PrenylTrfase"/>
</dbReference>
<dbReference type="PANTHER" id="PTHR31225:SF221">
    <property type="entry name" value="(-)-GERMACRENE D SYNTHASE"/>
    <property type="match status" value="1"/>
</dbReference>
<dbReference type="GO" id="GO:0016102">
    <property type="term" value="P:diterpenoid biosynthetic process"/>
    <property type="evidence" value="ECO:0007669"/>
    <property type="project" value="InterPro"/>
</dbReference>
<dbReference type="FunFam" id="1.10.600.10:FF:000007">
    <property type="entry name" value="Isoprene synthase, chloroplastic"/>
    <property type="match status" value="1"/>
</dbReference>
<dbReference type="GO" id="GO:0009611">
    <property type="term" value="P:response to wounding"/>
    <property type="evidence" value="ECO:0007669"/>
    <property type="project" value="UniProtKB-ARBA"/>
</dbReference>
<evidence type="ECO:0000313" key="14">
    <source>
        <dbReference type="EMBL" id="KAI5435596.1"/>
    </source>
</evidence>
<dbReference type="SFLD" id="SFLDS00005">
    <property type="entry name" value="Isoprenoid_Synthase_Type_I"/>
    <property type="match status" value="1"/>
</dbReference>
<sequence>MSSVAHSTNPDDKFNLQRNLADFHPNIWGEYFLQYASESIEVDQNIRAQIETLKVEVRKMLLSKTENEMLRVNLIDSICRLGLSYHFTHEIDDVLQHIHKSCVENEEIILEDNLCSIAVLFRVLRQQGFRVSSNVFTKFKDEQGNFSKKLVTDVEGMLSLYEASHMMIHGEDILEDAQVFAATNLEAIATQLNPSLASQVKYTLKQAIHKNLPRLEARRYISIYEQIPFHSEVLLTLAKVDFNMLQTLHQKEFGNICKWWIGLDVPKNFSFARDRIVEGCFWILAVYYEPQFSQARKMMTKLSAMLSIIDDTYDAYGTIDELELFSKAIERWDIKNLDDLPECMKLIYRTVLKALEEIEQDMTKEGRLFTLKYYVKEFQMVVHAFMTEARWLNNNYVPTIEEYLNISKISTCQSLLITCSFIGMGDIATENIFKWVSNKPKMVNAVATLCRLMDEIVSNEFEHKRGHVCSLLDCIIKQNDISRENAIEECRERIANTWKDINEECLMPTEVPMPFMTRAINLSRFMDVVYKDKDNYTHSEGLMMSYIKDVLVDPVPI</sequence>
<dbReference type="InterPro" id="IPR008949">
    <property type="entry name" value="Isoprenoid_synthase_dom_sf"/>
</dbReference>
<dbReference type="SUPFAM" id="SSF48239">
    <property type="entry name" value="Terpenoid cyclases/Protein prenyltransferases"/>
    <property type="match status" value="1"/>
</dbReference>
<keyword evidence="5" id="KW-0460">Magnesium</keyword>
<comment type="catalytic activity">
    <reaction evidence="8">
        <text>(2E)-geranyl diphosphate = tricyclene + diphosphate</text>
        <dbReference type="Rhea" id="RHEA:32687"/>
        <dbReference type="ChEBI" id="CHEBI:33019"/>
        <dbReference type="ChEBI" id="CHEBI:58057"/>
        <dbReference type="ChEBI" id="CHEBI:64266"/>
        <dbReference type="EC" id="4.2.3.105"/>
    </reaction>
</comment>
<evidence type="ECO:0000256" key="3">
    <source>
        <dbReference type="ARBA" id="ARBA00022723"/>
    </source>
</evidence>
<evidence type="ECO:0000256" key="7">
    <source>
        <dbReference type="ARBA" id="ARBA00050824"/>
    </source>
</evidence>
<dbReference type="GO" id="GO:0010333">
    <property type="term" value="F:terpene synthase activity"/>
    <property type="evidence" value="ECO:0007669"/>
    <property type="project" value="InterPro"/>
</dbReference>
<dbReference type="Pfam" id="PF03936">
    <property type="entry name" value="Terpene_synth_C"/>
    <property type="match status" value="1"/>
</dbReference>
<dbReference type="Proteomes" id="UP001058974">
    <property type="component" value="Chromosome 2"/>
</dbReference>
<protein>
    <recommendedName>
        <fullName evidence="11">(E)-beta-ocimene synthase</fullName>
        <ecNumber evidence="10">4.2.3.105</ecNumber>
        <ecNumber evidence="9">4.2.3.106</ecNumber>
    </recommendedName>
</protein>
<dbReference type="GO" id="GO:0009570">
    <property type="term" value="C:chloroplast stroma"/>
    <property type="evidence" value="ECO:0007669"/>
    <property type="project" value="UniProtKB-SubCell"/>
</dbReference>
<comment type="subcellular location">
    <subcellularLocation>
        <location evidence="2">Plastid</location>
        <location evidence="2">Chloroplast stroma</location>
    </subcellularLocation>
</comment>
<evidence type="ECO:0000313" key="15">
    <source>
        <dbReference type="Proteomes" id="UP001058974"/>
    </source>
</evidence>
<evidence type="ECO:0000256" key="11">
    <source>
        <dbReference type="ARBA" id="ARBA00079290"/>
    </source>
</evidence>
<dbReference type="EC" id="4.2.3.105" evidence="10"/>
<dbReference type="GO" id="GO:0006952">
    <property type="term" value="P:defense response"/>
    <property type="evidence" value="ECO:0007669"/>
    <property type="project" value="UniProtKB-KW"/>
</dbReference>
<dbReference type="GO" id="GO:0080027">
    <property type="term" value="P:response to herbivore"/>
    <property type="evidence" value="ECO:0007669"/>
    <property type="project" value="UniProtKB-ARBA"/>
</dbReference>
<dbReference type="GO" id="GO:0034768">
    <property type="term" value="F:(E)-beta-ocimene synthase activity"/>
    <property type="evidence" value="ECO:0007669"/>
    <property type="project" value="UniProtKB-EC"/>
</dbReference>
<dbReference type="InterPro" id="IPR001906">
    <property type="entry name" value="Terpene_synth_N"/>
</dbReference>
<keyword evidence="4" id="KW-0611">Plant defense</keyword>
<dbReference type="Gramene" id="Psat02G0212700-T1">
    <property type="protein sequence ID" value="KAI5435596.1"/>
    <property type="gene ID" value="KIW84_022127"/>
</dbReference>
<organism evidence="14 15">
    <name type="scientific">Pisum sativum</name>
    <name type="common">Garden pea</name>
    <name type="synonym">Lathyrus oleraceus</name>
    <dbReference type="NCBI Taxonomy" id="3888"/>
    <lineage>
        <taxon>Eukaryota</taxon>
        <taxon>Viridiplantae</taxon>
        <taxon>Streptophyta</taxon>
        <taxon>Embryophyta</taxon>
        <taxon>Tracheophyta</taxon>
        <taxon>Spermatophyta</taxon>
        <taxon>Magnoliopsida</taxon>
        <taxon>eudicotyledons</taxon>
        <taxon>Gunneridae</taxon>
        <taxon>Pentapetalae</taxon>
        <taxon>rosids</taxon>
        <taxon>fabids</taxon>
        <taxon>Fabales</taxon>
        <taxon>Fabaceae</taxon>
        <taxon>Papilionoideae</taxon>
        <taxon>50 kb inversion clade</taxon>
        <taxon>NPAAA clade</taxon>
        <taxon>Hologalegina</taxon>
        <taxon>IRL clade</taxon>
        <taxon>Fabeae</taxon>
        <taxon>Lathyrus</taxon>
    </lineage>
</organism>